<dbReference type="Proteomes" id="UP001589858">
    <property type="component" value="Unassembled WGS sequence"/>
</dbReference>
<feature type="domain" description="Polysaccharide pyruvyl transferase" evidence="1">
    <location>
        <begin position="158"/>
        <end position="213"/>
    </location>
</feature>
<keyword evidence="3" id="KW-1185">Reference proteome</keyword>
<protein>
    <submittedName>
        <fullName evidence="2">Polysaccharide pyruvyl transferase family protein</fullName>
    </submittedName>
</protein>
<comment type="caution">
    <text evidence="2">The sequence shown here is derived from an EMBL/GenBank/DDBJ whole genome shotgun (WGS) entry which is preliminary data.</text>
</comment>
<dbReference type="RefSeq" id="WP_267222461.1">
    <property type="nucleotide sequence ID" value="NZ_JAPCWC010000015.1"/>
</dbReference>
<evidence type="ECO:0000259" key="1">
    <source>
        <dbReference type="Pfam" id="PF04230"/>
    </source>
</evidence>
<accession>A0ABV6S8A8</accession>
<evidence type="ECO:0000313" key="3">
    <source>
        <dbReference type="Proteomes" id="UP001589858"/>
    </source>
</evidence>
<reference evidence="2 3" key="1">
    <citation type="submission" date="2024-09" db="EMBL/GenBank/DDBJ databases">
        <authorList>
            <person name="Sun Q."/>
            <person name="Mori K."/>
        </authorList>
    </citation>
    <scope>NUCLEOTIDE SEQUENCE [LARGE SCALE GENOMIC DNA]</scope>
    <source>
        <strain evidence="2 3">CICC 11035S</strain>
    </source>
</reference>
<dbReference type="Pfam" id="PF04230">
    <property type="entry name" value="PS_pyruv_trans"/>
    <property type="match status" value="1"/>
</dbReference>
<sequence>MGLAGAPEDWRAGMRLLHYEPAVPNFGDDLNPLLWPELAPGLFGPDVSSPGTGAGESTAFVGIGTIIGIDPAGCSRLHVFSSGAGYSDPVRWQGLDVRYHCVRGPVSARALGLPADRALTDGAVLVPRSPLFADLASRPRTTRTVVVPHYETLAFPGWSAAAQLAGFDIVDPRGSPRDVIAALAGARLVLTESLHGAILADAFGVPWRGFAVSRNFSTAKWGDWAASLDMDVAVALVPPPDPMPLLRFGKRPEPFGTMIALDPEAALAEFRARIAAPPKVALVRRQAKRVLEAVPVTRRLLGFSPERTAQALVELATRDPFVSNPSRRAGLADEMLERLYRLAKKAGASAAVLA</sequence>
<gene>
    <name evidence="2" type="ORF">ACFFF8_12785</name>
</gene>
<proteinExistence type="predicted"/>
<dbReference type="EMBL" id="JBHLTM010000050">
    <property type="protein sequence ID" value="MFC0685475.1"/>
    <property type="molecule type" value="Genomic_DNA"/>
</dbReference>
<name>A0ABV6S8A8_9SPHN</name>
<dbReference type="InterPro" id="IPR007345">
    <property type="entry name" value="Polysacch_pyruvyl_Trfase"/>
</dbReference>
<evidence type="ECO:0000313" key="2">
    <source>
        <dbReference type="EMBL" id="MFC0685475.1"/>
    </source>
</evidence>
<dbReference type="GO" id="GO:0016740">
    <property type="term" value="F:transferase activity"/>
    <property type="evidence" value="ECO:0007669"/>
    <property type="project" value="UniProtKB-KW"/>
</dbReference>
<keyword evidence="2" id="KW-0808">Transferase</keyword>
<organism evidence="2 3">
    <name type="scientific">Novosphingobium clariflavum</name>
    <dbReference type="NCBI Taxonomy" id="2029884"/>
    <lineage>
        <taxon>Bacteria</taxon>
        <taxon>Pseudomonadati</taxon>
        <taxon>Pseudomonadota</taxon>
        <taxon>Alphaproteobacteria</taxon>
        <taxon>Sphingomonadales</taxon>
        <taxon>Sphingomonadaceae</taxon>
        <taxon>Novosphingobium</taxon>
    </lineage>
</organism>